<evidence type="ECO:0000256" key="11">
    <source>
        <dbReference type="ARBA" id="ARBA00022801"/>
    </source>
</evidence>
<keyword evidence="12 22" id="KW-0694">RNA-binding</keyword>
<comment type="similarity">
    <text evidence="5">Belongs to the synaptojanin family.</text>
</comment>
<dbReference type="FunCoup" id="L5KF40">
    <property type="interactions" value="99"/>
</dbReference>
<dbReference type="FunFam" id="3.30.70.330:FF:000204">
    <property type="entry name" value="Synaptojanin 2"/>
    <property type="match status" value="1"/>
</dbReference>
<evidence type="ECO:0000256" key="18">
    <source>
        <dbReference type="ARBA" id="ARBA00034106"/>
    </source>
</evidence>
<dbReference type="InterPro" id="IPR046985">
    <property type="entry name" value="IP5"/>
</dbReference>
<keyword evidence="16" id="KW-0206">Cytoskeleton</keyword>
<keyword evidence="9" id="KW-0963">Cytoplasm</keyword>
<dbReference type="SMART" id="SM00128">
    <property type="entry name" value="IPPc"/>
    <property type="match status" value="1"/>
</dbReference>
<dbReference type="GO" id="GO:0046856">
    <property type="term" value="P:phosphatidylinositol dephosphorylation"/>
    <property type="evidence" value="ECO:0007669"/>
    <property type="project" value="InterPro"/>
</dbReference>
<dbReference type="PROSITE" id="PS50102">
    <property type="entry name" value="RRM"/>
    <property type="match status" value="1"/>
</dbReference>
<evidence type="ECO:0000256" key="4">
    <source>
        <dbReference type="ARBA" id="ARBA00004285"/>
    </source>
</evidence>
<dbReference type="InterPro" id="IPR036691">
    <property type="entry name" value="Endo/exonu/phosph_ase_sf"/>
</dbReference>
<dbReference type="InterPro" id="IPR002013">
    <property type="entry name" value="SAC_dom"/>
</dbReference>
<dbReference type="Pfam" id="PF22669">
    <property type="entry name" value="Exo_endo_phos2"/>
    <property type="match status" value="1"/>
</dbReference>
<dbReference type="FunFam" id="3.60.10.10:FF:000008">
    <property type="entry name" value="Synaptojanin 2"/>
    <property type="match status" value="1"/>
</dbReference>
<accession>L5KF40</accession>
<dbReference type="GO" id="GO:0003723">
    <property type="term" value="F:RNA binding"/>
    <property type="evidence" value="ECO:0007669"/>
    <property type="project" value="UniProtKB-UniRule"/>
</dbReference>
<evidence type="ECO:0000256" key="13">
    <source>
        <dbReference type="ARBA" id="ARBA00023018"/>
    </source>
</evidence>
<evidence type="ECO:0000256" key="22">
    <source>
        <dbReference type="PROSITE-ProRule" id="PRU00176"/>
    </source>
</evidence>
<dbReference type="SMART" id="SM01165">
    <property type="entry name" value="DUF1866"/>
    <property type="match status" value="1"/>
</dbReference>
<evidence type="ECO:0000256" key="2">
    <source>
        <dbReference type="ARBA" id="ARBA00004236"/>
    </source>
</evidence>
<dbReference type="GO" id="GO:0098793">
    <property type="term" value="C:presynapse"/>
    <property type="evidence" value="ECO:0007669"/>
    <property type="project" value="UniProtKB-SubCell"/>
</dbReference>
<evidence type="ECO:0000256" key="17">
    <source>
        <dbReference type="ARBA" id="ARBA00023273"/>
    </source>
</evidence>
<dbReference type="CDD" id="cd12720">
    <property type="entry name" value="RRM_SYNJ2"/>
    <property type="match status" value="1"/>
</dbReference>
<keyword evidence="10" id="KW-0597">Phosphoprotein</keyword>
<keyword evidence="11" id="KW-0378">Hydrolase</keyword>
<evidence type="ECO:0000256" key="12">
    <source>
        <dbReference type="ARBA" id="ARBA00022884"/>
    </source>
</evidence>
<reference evidence="26" key="1">
    <citation type="journal article" date="2013" name="Science">
        <title>Comparative analysis of bat genomes provides insight into the evolution of flight and immunity.</title>
        <authorList>
            <person name="Zhang G."/>
            <person name="Cowled C."/>
            <person name="Shi Z."/>
            <person name="Huang Z."/>
            <person name="Bishop-Lilly K.A."/>
            <person name="Fang X."/>
            <person name="Wynne J.W."/>
            <person name="Xiong Z."/>
            <person name="Baker M.L."/>
            <person name="Zhao W."/>
            <person name="Tachedjian M."/>
            <person name="Zhu Y."/>
            <person name="Zhou P."/>
            <person name="Jiang X."/>
            <person name="Ng J."/>
            <person name="Yang L."/>
            <person name="Wu L."/>
            <person name="Xiao J."/>
            <person name="Feng Y."/>
            <person name="Chen Y."/>
            <person name="Sun X."/>
            <person name="Zhang Y."/>
            <person name="Marsh G.A."/>
            <person name="Crameri G."/>
            <person name="Broder C.C."/>
            <person name="Frey K.G."/>
            <person name="Wang L.F."/>
            <person name="Wang J."/>
        </authorList>
    </citation>
    <scope>NUCLEOTIDE SEQUENCE [LARGE SCALE GENOMIC DNA]</scope>
</reference>
<comment type="subcellular location">
    <subcellularLocation>
        <location evidence="2">Cell membrane</location>
    </subcellularLocation>
    <subcellularLocation>
        <location evidence="3">Cytoplasm</location>
        <location evidence="3">Cytoskeleton</location>
    </subcellularLocation>
    <subcellularLocation>
        <location evidence="4">Membrane raft</location>
    </subcellularLocation>
    <subcellularLocation>
        <location evidence="18">Presynapse</location>
    </subcellularLocation>
</comment>
<dbReference type="GO" id="GO:0005856">
    <property type="term" value="C:cytoskeleton"/>
    <property type="evidence" value="ECO:0007669"/>
    <property type="project" value="UniProtKB-SubCell"/>
</dbReference>
<evidence type="ECO:0000256" key="6">
    <source>
        <dbReference type="ARBA" id="ARBA00009678"/>
    </source>
</evidence>
<dbReference type="STRING" id="9402.L5KF40"/>
<dbReference type="GO" id="GO:0048471">
    <property type="term" value="C:perinuclear region of cytoplasm"/>
    <property type="evidence" value="ECO:0007669"/>
    <property type="project" value="TreeGrafter"/>
</dbReference>
<dbReference type="Proteomes" id="UP000010552">
    <property type="component" value="Unassembled WGS sequence"/>
</dbReference>
<comment type="catalytic activity">
    <reaction evidence="1">
        <text>a 1,2-diacyl-sn-glycero-3-phospho-(1D-myo-inositol-4,5-bisphosphate) + H2O = a 1,2-diacyl-sn-glycero-3-phospho-(1D-myo-inositol 4-phosphate) + phosphate</text>
        <dbReference type="Rhea" id="RHEA:22764"/>
        <dbReference type="ChEBI" id="CHEBI:15377"/>
        <dbReference type="ChEBI" id="CHEBI:43474"/>
        <dbReference type="ChEBI" id="CHEBI:58178"/>
        <dbReference type="ChEBI" id="CHEBI:58456"/>
        <dbReference type="EC" id="3.1.3.36"/>
    </reaction>
</comment>
<evidence type="ECO:0000256" key="19">
    <source>
        <dbReference type="ARBA" id="ARBA00056929"/>
    </source>
</evidence>
<dbReference type="Pfam" id="PF02383">
    <property type="entry name" value="Syja_N"/>
    <property type="match status" value="1"/>
</dbReference>
<proteinExistence type="inferred from homology"/>
<dbReference type="GO" id="GO:0005886">
    <property type="term" value="C:plasma membrane"/>
    <property type="evidence" value="ECO:0007669"/>
    <property type="project" value="UniProtKB-SubCell"/>
</dbReference>
<dbReference type="GO" id="GO:0048488">
    <property type="term" value="P:synaptic vesicle endocytosis"/>
    <property type="evidence" value="ECO:0007669"/>
    <property type="project" value="TreeGrafter"/>
</dbReference>
<evidence type="ECO:0000256" key="9">
    <source>
        <dbReference type="ARBA" id="ARBA00022490"/>
    </source>
</evidence>
<evidence type="ECO:0000256" key="1">
    <source>
        <dbReference type="ARBA" id="ARBA00001786"/>
    </source>
</evidence>
<dbReference type="GO" id="GO:0045121">
    <property type="term" value="C:membrane raft"/>
    <property type="evidence" value="ECO:0007669"/>
    <property type="project" value="UniProtKB-SubCell"/>
</dbReference>
<dbReference type="InterPro" id="IPR034973">
    <property type="entry name" value="SYNJ2_RRM"/>
</dbReference>
<keyword evidence="15" id="KW-0472">Membrane</keyword>
<dbReference type="EMBL" id="KB030789">
    <property type="protein sequence ID" value="ELK09932.1"/>
    <property type="molecule type" value="Genomic_DNA"/>
</dbReference>
<evidence type="ECO:0000256" key="7">
    <source>
        <dbReference type="ARBA" id="ARBA00013044"/>
    </source>
</evidence>
<evidence type="ECO:0000313" key="26">
    <source>
        <dbReference type="Proteomes" id="UP000010552"/>
    </source>
</evidence>
<dbReference type="Pfam" id="PF08952">
    <property type="entry name" value="DUF1866"/>
    <property type="match status" value="1"/>
</dbReference>
<gene>
    <name evidence="25" type="ORF">PAL_GLEAN10013181</name>
</gene>
<evidence type="ECO:0000313" key="25">
    <source>
        <dbReference type="EMBL" id="ELK09932.1"/>
    </source>
</evidence>
<feature type="domain" description="SAC" evidence="24">
    <location>
        <begin position="82"/>
        <end position="406"/>
    </location>
</feature>
<protein>
    <recommendedName>
        <fullName evidence="20">Synaptojanin-2</fullName>
        <ecNumber evidence="7">3.1.3.36</ecNumber>
    </recommendedName>
    <alternativeName>
        <fullName evidence="21">Synaptic inositol 1,4,5-trisphosphate 5-phosphatase 2</fullName>
    </alternativeName>
</protein>
<dbReference type="Gene3D" id="3.60.10.10">
    <property type="entry name" value="Endonuclease/exonuclease/phosphatase"/>
    <property type="match status" value="1"/>
</dbReference>
<evidence type="ECO:0000256" key="15">
    <source>
        <dbReference type="ARBA" id="ARBA00023136"/>
    </source>
</evidence>
<dbReference type="SUPFAM" id="SSF56219">
    <property type="entry name" value="DNase I-like"/>
    <property type="match status" value="1"/>
</dbReference>
<keyword evidence="26" id="KW-1185">Reference proteome</keyword>
<comment type="similarity">
    <text evidence="6">In the central section; belongs to the inositol 1,4,5-trisphosphate 5-phosphatase family.</text>
</comment>
<dbReference type="InterPro" id="IPR015047">
    <property type="entry name" value="SYNJ1/2_RRM"/>
</dbReference>
<dbReference type="GO" id="GO:0004439">
    <property type="term" value="F:phosphatidylinositol-4,5-bisphosphate 5-phosphatase activity"/>
    <property type="evidence" value="ECO:0007669"/>
    <property type="project" value="UniProtKB-EC"/>
</dbReference>
<dbReference type="PROSITE" id="PS50275">
    <property type="entry name" value="SAC"/>
    <property type="match status" value="1"/>
</dbReference>
<dbReference type="GO" id="GO:0017124">
    <property type="term" value="F:SH3 domain binding"/>
    <property type="evidence" value="ECO:0007669"/>
    <property type="project" value="TreeGrafter"/>
</dbReference>
<feature type="non-terminal residue" evidence="25">
    <location>
        <position position="1"/>
    </location>
</feature>
<feature type="domain" description="RRM" evidence="23">
    <location>
        <begin position="837"/>
        <end position="916"/>
    </location>
</feature>
<dbReference type="PANTHER" id="PTHR11200">
    <property type="entry name" value="INOSITOL 5-PHOSPHATASE"/>
    <property type="match status" value="1"/>
</dbReference>
<evidence type="ECO:0000256" key="20">
    <source>
        <dbReference type="ARBA" id="ARBA00071145"/>
    </source>
</evidence>
<keyword evidence="17" id="KW-0966">Cell projection</keyword>
<dbReference type="InParanoid" id="L5KF40"/>
<dbReference type="EC" id="3.1.3.36" evidence="7"/>
<comment type="function">
    <text evidence="19">Inositol 5-phosphatase which may be involved in distinct membrane trafficking and signal transduction pathways. May mediate the inhibitory effect of Rac1 on endocytosis.</text>
</comment>
<evidence type="ECO:0000256" key="21">
    <source>
        <dbReference type="ARBA" id="ARBA00077889"/>
    </source>
</evidence>
<dbReference type="eggNOG" id="KOG0566">
    <property type="taxonomic scope" value="Eukaryota"/>
</dbReference>
<keyword evidence="13" id="KW-0770">Synapse</keyword>
<evidence type="ECO:0000256" key="8">
    <source>
        <dbReference type="ARBA" id="ARBA00022475"/>
    </source>
</evidence>
<evidence type="ECO:0000256" key="10">
    <source>
        <dbReference type="ARBA" id="ARBA00022553"/>
    </source>
</evidence>
<evidence type="ECO:0000256" key="3">
    <source>
        <dbReference type="ARBA" id="ARBA00004245"/>
    </source>
</evidence>
<keyword evidence="8" id="KW-1003">Cell membrane</keyword>
<dbReference type="Gene3D" id="3.30.70.330">
    <property type="match status" value="1"/>
</dbReference>
<evidence type="ECO:0000259" key="23">
    <source>
        <dbReference type="PROSITE" id="PS50102"/>
    </source>
</evidence>
<evidence type="ECO:0000259" key="24">
    <source>
        <dbReference type="PROSITE" id="PS50275"/>
    </source>
</evidence>
<dbReference type="AlphaFoldDB" id="L5KF40"/>
<evidence type="ECO:0000256" key="16">
    <source>
        <dbReference type="ARBA" id="ARBA00023212"/>
    </source>
</evidence>
<sequence>VSSPAPEEKEVIRGQYGKLTDAYGCLGELRVKSGGASLSFLVLVTGCTSVGRIPEAEIYKITAIDFYPLQEGAKEEDRLAALRKVLNSGVFYFSWPNDGSRFDLTVRAQKQGDDSYEWGNSFFWNQLLHVPLRQHQVSCCDWLLKVICGVVAIRTVYASHKQAKVCLISRISCARAGARFHTRGVNDDGHVSNFVETEQTIYMDDGVSSFVQIRGSVPLFWEQPGLQVGSHHLKLTRGLEANAPAFDRHMVLLKEQYGKQVVVNLLGSRGGEEVLNRAFKKLLWASCHAGDTPMINFDFHQFAKGGKLEKLENLLRPQLKLHWEDFDVFARGEDVSPRFQKGTLRMNCLDCLDRTNAVQSFLALEVLHLQLESLGLSSKPVADRFVESFKAMWSLNGHSLSKMFTGSRALEGKAKVLHLQLESLGLSSKPVADRFVESFKAMWSLNGHSLSKMFTGSRALEGKAKVGKLKDGARSVSRTIQSNFFDGVKQEAIKLLLVGDVYTEEAVDKGRMLLDNTALLDDSSPADIFAVGFEEMVELSAGNIVNASTTNRKMWGEQLQRAISRSHRYILLTSAQLVGVCLYIFVRPYHVPFIRDVAIDTVKTGMGGKAGNKGAVGIRFQFHSSSFCFVCSHLTAGQSQVKERNEDYREITQKLSFPTGRNIFSHDYVFWCGDFNYRIDLTYEEVFYFVKRQDWKKLLEFDQLQLQKSNGKIFKDFHEGSINFGPTYKYDVGSAAYDTSDKCRTPAWTDRVLWWRKRQPFDRTAEELNLLDNDLDADTKVRHTWSPGILKYYGRAELQASDHRPVLAIVEVEVQEVDVGARERVFQEVSSFQGPLDATVVVNLQSPTSEEKNEFPEDVRTELMQTLGNYGTIVLVRINQGQMLVTFADSHSALNVLDVDGMKVKGRAVKIRPKTKDWLKGLQEEIIRKRDSLPCVSPTASSCLLEENFDFTSLDYESEGK</sequence>
<name>L5KF40_PTEAL</name>
<keyword evidence="14" id="KW-0443">Lipid metabolism</keyword>
<dbReference type="InterPro" id="IPR000504">
    <property type="entry name" value="RRM_dom"/>
</dbReference>
<evidence type="ECO:0000256" key="14">
    <source>
        <dbReference type="ARBA" id="ARBA00023098"/>
    </source>
</evidence>
<dbReference type="InterPro" id="IPR012677">
    <property type="entry name" value="Nucleotide-bd_a/b_plait_sf"/>
</dbReference>
<dbReference type="InterPro" id="IPR035979">
    <property type="entry name" value="RBD_domain_sf"/>
</dbReference>
<evidence type="ECO:0000256" key="5">
    <source>
        <dbReference type="ARBA" id="ARBA00008943"/>
    </source>
</evidence>
<organism evidence="25 26">
    <name type="scientific">Pteropus alecto</name>
    <name type="common">Black flying fox</name>
    <dbReference type="NCBI Taxonomy" id="9402"/>
    <lineage>
        <taxon>Eukaryota</taxon>
        <taxon>Metazoa</taxon>
        <taxon>Chordata</taxon>
        <taxon>Craniata</taxon>
        <taxon>Vertebrata</taxon>
        <taxon>Euteleostomi</taxon>
        <taxon>Mammalia</taxon>
        <taxon>Eutheria</taxon>
        <taxon>Laurasiatheria</taxon>
        <taxon>Chiroptera</taxon>
        <taxon>Yinpterochiroptera</taxon>
        <taxon>Pteropodoidea</taxon>
        <taxon>Pteropodidae</taxon>
        <taxon>Pteropodinae</taxon>
        <taxon>Pteropus</taxon>
    </lineage>
</organism>
<dbReference type="PANTHER" id="PTHR11200:SF148">
    <property type="entry name" value="SYNAPTOJANIN-2"/>
    <property type="match status" value="1"/>
</dbReference>
<dbReference type="SUPFAM" id="SSF54928">
    <property type="entry name" value="RNA-binding domain, RBD"/>
    <property type="match status" value="1"/>
</dbReference>
<dbReference type="InterPro" id="IPR000300">
    <property type="entry name" value="IPPc"/>
</dbReference>